<evidence type="ECO:0000256" key="8">
    <source>
        <dbReference type="SAM" id="Phobius"/>
    </source>
</evidence>
<name>A0A4Q0P8X9_9FLAO</name>
<evidence type="ECO:0000256" key="7">
    <source>
        <dbReference type="ARBA" id="ARBA00023136"/>
    </source>
</evidence>
<evidence type="ECO:0000256" key="4">
    <source>
        <dbReference type="ARBA" id="ARBA00022692"/>
    </source>
</evidence>
<dbReference type="InterPro" id="IPR026392">
    <property type="entry name" value="Exo/Archaeosortase_dom"/>
</dbReference>
<evidence type="ECO:0000256" key="6">
    <source>
        <dbReference type="ARBA" id="ARBA00022989"/>
    </source>
</evidence>
<sequence length="180" mass="20640">MLDLISKYKSVLLFILTFLGVYVILSFAYSFYLNFEFSNAFYPDYVTHKVANQSKWLVNAIGYNCTTEPHPDEASVKLMVENNFVVRVVEGCNGVSVLVLFTAFVFSFFQGWKRTLLFLVMGGILIYIINIVRIAIISIALYETPQYTKVLHDIVFPGAIYGTVVILWLIWVNGFKKYKV</sequence>
<evidence type="ECO:0000313" key="9">
    <source>
        <dbReference type="EMBL" id="RXG22828.1"/>
    </source>
</evidence>
<keyword evidence="3" id="KW-0645">Protease</keyword>
<dbReference type="AlphaFoldDB" id="A0A4Q0P8X9"/>
<keyword evidence="10" id="KW-1185">Reference proteome</keyword>
<organism evidence="9 10">
    <name type="scientific">Leeuwenhoekiella aequorea</name>
    <dbReference type="NCBI Taxonomy" id="283736"/>
    <lineage>
        <taxon>Bacteria</taxon>
        <taxon>Pseudomonadati</taxon>
        <taxon>Bacteroidota</taxon>
        <taxon>Flavobacteriia</taxon>
        <taxon>Flavobacteriales</taxon>
        <taxon>Flavobacteriaceae</taxon>
        <taxon>Leeuwenhoekiella</taxon>
    </lineage>
</organism>
<gene>
    <name evidence="9" type="ORF">DSM00_1932</name>
</gene>
<feature type="transmembrane region" description="Helical" evidence="8">
    <location>
        <begin position="154"/>
        <end position="172"/>
    </location>
</feature>
<dbReference type="GO" id="GO:0008233">
    <property type="term" value="F:peptidase activity"/>
    <property type="evidence" value="ECO:0007669"/>
    <property type="project" value="UniProtKB-KW"/>
</dbReference>
<dbReference type="Proteomes" id="UP000289238">
    <property type="component" value="Unassembled WGS sequence"/>
</dbReference>
<keyword evidence="5" id="KW-0378">Hydrolase</keyword>
<feature type="transmembrane region" description="Helical" evidence="8">
    <location>
        <begin position="84"/>
        <end position="109"/>
    </location>
</feature>
<dbReference type="InterPro" id="IPR019127">
    <property type="entry name" value="Exosortase"/>
</dbReference>
<keyword evidence="4 8" id="KW-0812">Transmembrane</keyword>
<comment type="caution">
    <text evidence="9">The sequence shown here is derived from an EMBL/GenBank/DDBJ whole genome shotgun (WGS) entry which is preliminary data.</text>
</comment>
<evidence type="ECO:0000256" key="1">
    <source>
        <dbReference type="ARBA" id="ARBA00004651"/>
    </source>
</evidence>
<evidence type="ECO:0000256" key="5">
    <source>
        <dbReference type="ARBA" id="ARBA00022801"/>
    </source>
</evidence>
<proteinExistence type="predicted"/>
<dbReference type="Pfam" id="PF09721">
    <property type="entry name" value="Exosortase_EpsH"/>
    <property type="match status" value="1"/>
</dbReference>
<dbReference type="GO" id="GO:0006508">
    <property type="term" value="P:proteolysis"/>
    <property type="evidence" value="ECO:0007669"/>
    <property type="project" value="UniProtKB-KW"/>
</dbReference>
<reference evidence="9 10" key="1">
    <citation type="submission" date="2018-07" db="EMBL/GenBank/DDBJ databases">
        <title>Leeuwenhoekiella genomics.</title>
        <authorList>
            <person name="Tahon G."/>
            <person name="Willems A."/>
        </authorList>
    </citation>
    <scope>NUCLEOTIDE SEQUENCE [LARGE SCALE GENOMIC DNA]</scope>
    <source>
        <strain evidence="9 10">LMG 22550</strain>
    </source>
</reference>
<dbReference type="RefSeq" id="WP_128757776.1">
    <property type="nucleotide sequence ID" value="NZ_QOVM01000003.1"/>
</dbReference>
<accession>A0A4Q0P8X9</accession>
<comment type="subcellular location">
    <subcellularLocation>
        <location evidence="1">Cell membrane</location>
        <topology evidence="1">Multi-pass membrane protein</topology>
    </subcellularLocation>
</comment>
<protein>
    <submittedName>
        <fullName evidence="9">Exosortase family protein XrtF</fullName>
    </submittedName>
</protein>
<evidence type="ECO:0000313" key="10">
    <source>
        <dbReference type="Proteomes" id="UP000289238"/>
    </source>
</evidence>
<keyword evidence="7 8" id="KW-0472">Membrane</keyword>
<feature type="transmembrane region" description="Helical" evidence="8">
    <location>
        <begin position="12"/>
        <end position="32"/>
    </location>
</feature>
<dbReference type="NCBIfam" id="TIGR04178">
    <property type="entry name" value="exo_archaeo"/>
    <property type="match status" value="1"/>
</dbReference>
<dbReference type="EMBL" id="QOVM01000003">
    <property type="protein sequence ID" value="RXG22828.1"/>
    <property type="molecule type" value="Genomic_DNA"/>
</dbReference>
<evidence type="ECO:0000256" key="3">
    <source>
        <dbReference type="ARBA" id="ARBA00022670"/>
    </source>
</evidence>
<dbReference type="NCBIfam" id="TIGR04128">
    <property type="entry name" value="exoso_Fjoh_1448"/>
    <property type="match status" value="1"/>
</dbReference>
<dbReference type="OrthoDB" id="678161at2"/>
<keyword evidence="6 8" id="KW-1133">Transmembrane helix</keyword>
<dbReference type="InterPro" id="IPR026323">
    <property type="entry name" value="Exosortase-related_prot_XrtF"/>
</dbReference>
<feature type="transmembrane region" description="Helical" evidence="8">
    <location>
        <begin position="116"/>
        <end position="142"/>
    </location>
</feature>
<evidence type="ECO:0000256" key="2">
    <source>
        <dbReference type="ARBA" id="ARBA00022475"/>
    </source>
</evidence>
<dbReference type="GO" id="GO:0005886">
    <property type="term" value="C:plasma membrane"/>
    <property type="evidence" value="ECO:0007669"/>
    <property type="project" value="UniProtKB-SubCell"/>
</dbReference>
<keyword evidence="2" id="KW-1003">Cell membrane</keyword>